<evidence type="ECO:0000313" key="3">
    <source>
        <dbReference type="Proteomes" id="UP000250140"/>
    </source>
</evidence>
<name>A0A8E2FD94_9PEZI</name>
<gene>
    <name evidence="2" type="ORF">AOQ84DRAFT_191197</name>
</gene>
<evidence type="ECO:0000313" key="2">
    <source>
        <dbReference type="EMBL" id="OCL14871.1"/>
    </source>
</evidence>
<evidence type="ECO:0008006" key="4">
    <source>
        <dbReference type="Google" id="ProtNLM"/>
    </source>
</evidence>
<proteinExistence type="predicted"/>
<protein>
    <recommendedName>
        <fullName evidence="4">AA1-like domain-containing protein</fullName>
    </recommendedName>
</protein>
<reference evidence="2 3" key="1">
    <citation type="journal article" date="2016" name="Nat. Commun.">
        <title>Ectomycorrhizal ecology is imprinted in the genome of the dominant symbiotic fungus Cenococcum geophilum.</title>
        <authorList>
            <consortium name="DOE Joint Genome Institute"/>
            <person name="Peter M."/>
            <person name="Kohler A."/>
            <person name="Ohm R.A."/>
            <person name="Kuo A."/>
            <person name="Krutzmann J."/>
            <person name="Morin E."/>
            <person name="Arend M."/>
            <person name="Barry K.W."/>
            <person name="Binder M."/>
            <person name="Choi C."/>
            <person name="Clum A."/>
            <person name="Copeland A."/>
            <person name="Grisel N."/>
            <person name="Haridas S."/>
            <person name="Kipfer T."/>
            <person name="LaButti K."/>
            <person name="Lindquist E."/>
            <person name="Lipzen A."/>
            <person name="Maire R."/>
            <person name="Meier B."/>
            <person name="Mihaltcheva S."/>
            <person name="Molinier V."/>
            <person name="Murat C."/>
            <person name="Poggeler S."/>
            <person name="Quandt C.A."/>
            <person name="Sperisen C."/>
            <person name="Tritt A."/>
            <person name="Tisserant E."/>
            <person name="Crous P.W."/>
            <person name="Henrissat B."/>
            <person name="Nehls U."/>
            <person name="Egli S."/>
            <person name="Spatafora J.W."/>
            <person name="Grigoriev I.V."/>
            <person name="Martin F.M."/>
        </authorList>
    </citation>
    <scope>NUCLEOTIDE SEQUENCE [LARGE SCALE GENOMIC DNA]</scope>
    <source>
        <strain evidence="2 3">CBS 207.34</strain>
    </source>
</reference>
<accession>A0A8E2FD94</accession>
<keyword evidence="3" id="KW-1185">Reference proteome</keyword>
<keyword evidence="1" id="KW-0732">Signal</keyword>
<dbReference type="AlphaFoldDB" id="A0A8E2FD94"/>
<feature type="chain" id="PRO_5034252894" description="AA1-like domain-containing protein" evidence="1">
    <location>
        <begin position="19"/>
        <end position="141"/>
    </location>
</feature>
<dbReference type="Proteomes" id="UP000250140">
    <property type="component" value="Unassembled WGS sequence"/>
</dbReference>
<dbReference type="EMBL" id="KV748515">
    <property type="protein sequence ID" value="OCL14871.1"/>
    <property type="molecule type" value="Genomic_DNA"/>
</dbReference>
<sequence length="141" mass="15295">MFSKTFIILAAAFSSSLAAPAIKARSTPYTNLDWTVSNFAISGNEGNFFTFNVTDGPGTPTFQSHCELQTLEGVSFQNVTCSNGDVWFSFDYPSTTLSVLHAIKSDPSVQISPYNFYEASIQDDGSKVNFVMTAKQVGPAH</sequence>
<organism evidence="2 3">
    <name type="scientific">Glonium stellatum</name>
    <dbReference type="NCBI Taxonomy" id="574774"/>
    <lineage>
        <taxon>Eukaryota</taxon>
        <taxon>Fungi</taxon>
        <taxon>Dikarya</taxon>
        <taxon>Ascomycota</taxon>
        <taxon>Pezizomycotina</taxon>
        <taxon>Dothideomycetes</taxon>
        <taxon>Pleosporomycetidae</taxon>
        <taxon>Gloniales</taxon>
        <taxon>Gloniaceae</taxon>
        <taxon>Glonium</taxon>
    </lineage>
</organism>
<dbReference type="OrthoDB" id="3932383at2759"/>
<evidence type="ECO:0000256" key="1">
    <source>
        <dbReference type="SAM" id="SignalP"/>
    </source>
</evidence>
<feature type="signal peptide" evidence="1">
    <location>
        <begin position="1"/>
        <end position="18"/>
    </location>
</feature>